<dbReference type="EC" id="1.1.1.37" evidence="8"/>
<comment type="caution">
    <text evidence="8">The sequence shown here is derived from an EMBL/GenBank/DDBJ whole genome shotgun (WGS) entry which is preliminary data.</text>
</comment>
<dbReference type="InterPro" id="IPR001236">
    <property type="entry name" value="Lactate/malate_DH_N"/>
</dbReference>
<dbReference type="InterPro" id="IPR011275">
    <property type="entry name" value="Malate_DH_type3"/>
</dbReference>
<dbReference type="InterPro" id="IPR022383">
    <property type="entry name" value="Lactate/malate_DH_C"/>
</dbReference>
<dbReference type="Pfam" id="PF00056">
    <property type="entry name" value="Ldh_1_N"/>
    <property type="match status" value="1"/>
</dbReference>
<dbReference type="InterPro" id="IPR036291">
    <property type="entry name" value="NAD(P)-bd_dom_sf"/>
</dbReference>
<feature type="domain" description="Lactate/malate dehydrogenase C-terminal" evidence="7">
    <location>
        <begin position="154"/>
        <end position="309"/>
    </location>
</feature>
<dbReference type="Gene3D" id="3.90.110.10">
    <property type="entry name" value="Lactate dehydrogenase/glycoside hydrolase, family 4, C-terminal"/>
    <property type="match status" value="1"/>
</dbReference>
<reference evidence="8 9" key="1">
    <citation type="submission" date="2024-10" db="EMBL/GenBank/DDBJ databases">
        <title>The Natural Products Discovery Center: Release of the First 8490 Sequenced Strains for Exploring Actinobacteria Biosynthetic Diversity.</title>
        <authorList>
            <person name="Kalkreuter E."/>
            <person name="Kautsar S.A."/>
            <person name="Yang D."/>
            <person name="Bader C.D."/>
            <person name="Teijaro C.N."/>
            <person name="Fluegel L."/>
            <person name="Davis C.M."/>
            <person name="Simpson J.R."/>
            <person name="Lauterbach L."/>
            <person name="Steele A.D."/>
            <person name="Gui C."/>
            <person name="Meng S."/>
            <person name="Li G."/>
            <person name="Viehrig K."/>
            <person name="Ye F."/>
            <person name="Su P."/>
            <person name="Kiefer A.F."/>
            <person name="Nichols A."/>
            <person name="Cepeda A.J."/>
            <person name="Yan W."/>
            <person name="Fan B."/>
            <person name="Jiang Y."/>
            <person name="Adhikari A."/>
            <person name="Zheng C.-J."/>
            <person name="Schuster L."/>
            <person name="Cowan T.M."/>
            <person name="Smanski M.J."/>
            <person name="Chevrette M.G."/>
            <person name="De Carvalho L.P.S."/>
            <person name="Shen B."/>
        </authorList>
    </citation>
    <scope>NUCLEOTIDE SEQUENCE [LARGE SCALE GENOMIC DNA]</scope>
    <source>
        <strain evidence="8 9">NPDC000140</strain>
    </source>
</reference>
<organism evidence="8 9">
    <name type="scientific">Micromonospora parva</name>
    <dbReference type="NCBI Taxonomy" id="1464048"/>
    <lineage>
        <taxon>Bacteria</taxon>
        <taxon>Bacillati</taxon>
        <taxon>Actinomycetota</taxon>
        <taxon>Actinomycetes</taxon>
        <taxon>Micromonosporales</taxon>
        <taxon>Micromonosporaceae</taxon>
        <taxon>Micromonospora</taxon>
    </lineage>
</organism>
<accession>A0ABW6W2G5</accession>
<dbReference type="PANTHER" id="PTHR43128:SF16">
    <property type="entry name" value="L-LACTATE DEHYDROGENASE"/>
    <property type="match status" value="1"/>
</dbReference>
<evidence type="ECO:0000256" key="2">
    <source>
        <dbReference type="ARBA" id="ARBA00022532"/>
    </source>
</evidence>
<dbReference type="RefSeq" id="WP_030338361.1">
    <property type="nucleotide sequence ID" value="NZ_JBEXXF010000017.1"/>
</dbReference>
<dbReference type="GO" id="GO:0030060">
    <property type="term" value="F:L-malate dehydrogenase (NAD+) activity"/>
    <property type="evidence" value="ECO:0007669"/>
    <property type="project" value="UniProtKB-EC"/>
</dbReference>
<dbReference type="PANTHER" id="PTHR43128">
    <property type="entry name" value="L-2-HYDROXYCARBOXYLATE DEHYDROGENASE (NAD(P)(+))"/>
    <property type="match status" value="1"/>
</dbReference>
<dbReference type="EMBL" id="JBIAZM010000015">
    <property type="protein sequence ID" value="MFF5203763.1"/>
    <property type="molecule type" value="Genomic_DNA"/>
</dbReference>
<dbReference type="NCBIfam" id="TIGR01763">
    <property type="entry name" value="MalateDH_bact"/>
    <property type="match status" value="1"/>
</dbReference>
<keyword evidence="3 5" id="KW-0560">Oxidoreductase</keyword>
<dbReference type="CDD" id="cd01339">
    <property type="entry name" value="LDH-like_MDH"/>
    <property type="match status" value="1"/>
</dbReference>
<dbReference type="Proteomes" id="UP001602287">
    <property type="component" value="Unassembled WGS sequence"/>
</dbReference>
<evidence type="ECO:0000256" key="1">
    <source>
        <dbReference type="ARBA" id="ARBA00006054"/>
    </source>
</evidence>
<evidence type="ECO:0000256" key="5">
    <source>
        <dbReference type="RuleBase" id="RU003369"/>
    </source>
</evidence>
<evidence type="ECO:0000259" key="6">
    <source>
        <dbReference type="Pfam" id="PF00056"/>
    </source>
</evidence>
<keyword evidence="9" id="KW-1185">Reference proteome</keyword>
<evidence type="ECO:0000313" key="8">
    <source>
        <dbReference type="EMBL" id="MFF5203763.1"/>
    </source>
</evidence>
<dbReference type="NCBIfam" id="NF004863">
    <property type="entry name" value="PRK06223.1"/>
    <property type="match status" value="1"/>
</dbReference>
<dbReference type="SUPFAM" id="SSF51735">
    <property type="entry name" value="NAD(P)-binding Rossmann-fold domains"/>
    <property type="match status" value="1"/>
</dbReference>
<comment type="similarity">
    <text evidence="1">Belongs to the LDH/MDH superfamily. LDH family.</text>
</comment>
<dbReference type="PRINTS" id="PR00086">
    <property type="entry name" value="LLDHDRGNASE"/>
</dbReference>
<dbReference type="Pfam" id="PF02866">
    <property type="entry name" value="Ldh_1_C"/>
    <property type="match status" value="1"/>
</dbReference>
<evidence type="ECO:0000313" key="9">
    <source>
        <dbReference type="Proteomes" id="UP001602287"/>
    </source>
</evidence>
<keyword evidence="4" id="KW-0520">NAD</keyword>
<feature type="domain" description="Lactate/malate dehydrogenase N-terminal" evidence="6">
    <location>
        <begin position="4"/>
        <end position="149"/>
    </location>
</feature>
<name>A0ABW6W2G5_9ACTN</name>
<evidence type="ECO:0000256" key="4">
    <source>
        <dbReference type="ARBA" id="ARBA00023027"/>
    </source>
</evidence>
<dbReference type="Gene3D" id="3.40.50.720">
    <property type="entry name" value="NAD(P)-binding Rossmann-like Domain"/>
    <property type="match status" value="1"/>
</dbReference>
<dbReference type="InterPro" id="IPR001557">
    <property type="entry name" value="L-lactate/malate_DH"/>
</dbReference>
<dbReference type="GeneID" id="95372427"/>
<gene>
    <name evidence="8" type="primary">mdh</name>
    <name evidence="8" type="ORF">ACFY3B_29595</name>
</gene>
<sequence length="316" mass="33101">MGKKVTVVGAGFYGSTTAQRLAEYDVFDTVVITDIVEGKPAGLALDLNQSRAIEGFETKVVGVTTGPNGEGYEQIEGSDVVVITAGLPRKPGMSRMDLLETNAKIVRQVAENVAKYAPNAVVIVVSNPLDEMTALAQLATQFPKNRVLGQAGMLDTARFSNFVAEALNVPVASVRTLTLGSHGDTMVPVPSKSTVNGKPLRDVMPAEQIEELVVKTRNGGAEVVALLKTGSAYYAPSAAAARMAKAVAEDSGDVMPVCAWVDGEYGISGVYLGVEAEIGAQGVKRVVETDLDADELASLKEAAEAVRAKQADISSM</sequence>
<dbReference type="InterPro" id="IPR015955">
    <property type="entry name" value="Lactate_DH/Glyco_Ohase_4_C"/>
</dbReference>
<proteinExistence type="inferred from homology"/>
<dbReference type="SUPFAM" id="SSF56327">
    <property type="entry name" value="LDH C-terminal domain-like"/>
    <property type="match status" value="1"/>
</dbReference>
<evidence type="ECO:0000256" key="3">
    <source>
        <dbReference type="ARBA" id="ARBA00023002"/>
    </source>
</evidence>
<protein>
    <submittedName>
        <fullName evidence="8">Malate dehydrogenase</fullName>
        <ecNumber evidence="8">1.1.1.37</ecNumber>
    </submittedName>
</protein>
<dbReference type="PIRSF" id="PIRSF000102">
    <property type="entry name" value="Lac_mal_DH"/>
    <property type="match status" value="1"/>
</dbReference>
<evidence type="ECO:0000259" key="7">
    <source>
        <dbReference type="Pfam" id="PF02866"/>
    </source>
</evidence>
<keyword evidence="2" id="KW-0816">Tricarboxylic acid cycle</keyword>